<accession>A0A1G6GZI4</accession>
<dbReference type="AlphaFoldDB" id="A0A1G6GZI4"/>
<protein>
    <recommendedName>
        <fullName evidence="3">Lipoprotein</fullName>
    </recommendedName>
</protein>
<organism evidence="1 2">
    <name type="scientific">Acinetobacter marinus</name>
    <dbReference type="NCBI Taxonomy" id="281375"/>
    <lineage>
        <taxon>Bacteria</taxon>
        <taxon>Pseudomonadati</taxon>
        <taxon>Pseudomonadota</taxon>
        <taxon>Gammaproteobacteria</taxon>
        <taxon>Moraxellales</taxon>
        <taxon>Moraxellaceae</taxon>
        <taxon>Acinetobacter</taxon>
    </lineage>
</organism>
<proteinExistence type="predicted"/>
<evidence type="ECO:0000313" key="2">
    <source>
        <dbReference type="Proteomes" id="UP000242317"/>
    </source>
</evidence>
<dbReference type="PROSITE" id="PS51257">
    <property type="entry name" value="PROKAR_LIPOPROTEIN"/>
    <property type="match status" value="1"/>
</dbReference>
<keyword evidence="2" id="KW-1185">Reference proteome</keyword>
<dbReference type="RefSeq" id="WP_171259030.1">
    <property type="nucleotide sequence ID" value="NZ_FMYK01000001.1"/>
</dbReference>
<sequence length="52" mass="5873">MKTIHLILLAVLATSLSACLYDVKREHRAFSGDAKYTTTFSSTDNQKVEQRI</sequence>
<evidence type="ECO:0008006" key="3">
    <source>
        <dbReference type="Google" id="ProtNLM"/>
    </source>
</evidence>
<evidence type="ECO:0000313" key="1">
    <source>
        <dbReference type="EMBL" id="SDB87419.1"/>
    </source>
</evidence>
<name>A0A1G6GZI4_9GAMM</name>
<dbReference type="EMBL" id="FMYK01000001">
    <property type="protein sequence ID" value="SDB87419.1"/>
    <property type="molecule type" value="Genomic_DNA"/>
</dbReference>
<reference evidence="2" key="1">
    <citation type="submission" date="2016-09" db="EMBL/GenBank/DDBJ databases">
        <authorList>
            <person name="Varghese N."/>
            <person name="Submissions S."/>
        </authorList>
    </citation>
    <scope>NUCLEOTIDE SEQUENCE [LARGE SCALE GENOMIC DNA]</scope>
    <source>
        <strain evidence="2">ANC 3699</strain>
    </source>
</reference>
<dbReference type="Proteomes" id="UP000242317">
    <property type="component" value="Unassembled WGS sequence"/>
</dbReference>
<gene>
    <name evidence="1" type="ORF">SAMN05421749_101597</name>
</gene>